<accession>A0A840WQH8</accession>
<dbReference type="EMBL" id="JACHDO010000001">
    <property type="protein sequence ID" value="MBB5495251.1"/>
    <property type="molecule type" value="Genomic_DNA"/>
</dbReference>
<organism evidence="2 3">
    <name type="scientific">Nocardiopsis metallicus</name>
    <dbReference type="NCBI Taxonomy" id="179819"/>
    <lineage>
        <taxon>Bacteria</taxon>
        <taxon>Bacillati</taxon>
        <taxon>Actinomycetota</taxon>
        <taxon>Actinomycetes</taxon>
        <taxon>Streptosporangiales</taxon>
        <taxon>Nocardiopsidaceae</taxon>
        <taxon>Nocardiopsis</taxon>
    </lineage>
</organism>
<evidence type="ECO:0000256" key="1">
    <source>
        <dbReference type="SAM" id="MobiDB-lite"/>
    </source>
</evidence>
<feature type="region of interest" description="Disordered" evidence="1">
    <location>
        <begin position="1"/>
        <end position="66"/>
    </location>
</feature>
<proteinExistence type="predicted"/>
<dbReference type="GO" id="GO:0043531">
    <property type="term" value="F:ADP binding"/>
    <property type="evidence" value="ECO:0007669"/>
    <property type="project" value="InterPro"/>
</dbReference>
<evidence type="ECO:0000313" key="2">
    <source>
        <dbReference type="EMBL" id="MBB5495251.1"/>
    </source>
</evidence>
<dbReference type="SUPFAM" id="SSF52540">
    <property type="entry name" value="P-loop containing nucleoside triphosphate hydrolases"/>
    <property type="match status" value="1"/>
</dbReference>
<dbReference type="RefSeq" id="WP_184369796.1">
    <property type="nucleotide sequence ID" value="NZ_BAAAKM010000030.1"/>
</dbReference>
<keyword evidence="3" id="KW-1185">Reference proteome</keyword>
<reference evidence="2 3" key="1">
    <citation type="submission" date="2020-08" db="EMBL/GenBank/DDBJ databases">
        <title>Sequencing the genomes of 1000 actinobacteria strains.</title>
        <authorList>
            <person name="Klenk H.-P."/>
        </authorList>
    </citation>
    <scope>NUCLEOTIDE SEQUENCE [LARGE SCALE GENOMIC DNA]</scope>
    <source>
        <strain evidence="2 3">DSM 44598</strain>
    </source>
</reference>
<dbReference type="SUPFAM" id="SSF48452">
    <property type="entry name" value="TPR-like"/>
    <property type="match status" value="1"/>
</dbReference>
<dbReference type="Gene3D" id="1.25.40.10">
    <property type="entry name" value="Tetratricopeptide repeat domain"/>
    <property type="match status" value="1"/>
</dbReference>
<dbReference type="Proteomes" id="UP000579647">
    <property type="component" value="Unassembled WGS sequence"/>
</dbReference>
<dbReference type="PRINTS" id="PR00364">
    <property type="entry name" value="DISEASERSIST"/>
</dbReference>
<feature type="region of interest" description="Disordered" evidence="1">
    <location>
        <begin position="203"/>
        <end position="227"/>
    </location>
</feature>
<protein>
    <submittedName>
        <fullName evidence="2">Tetratricopeptide (TPR) repeat protein</fullName>
    </submittedName>
</protein>
<evidence type="ECO:0000313" key="3">
    <source>
        <dbReference type="Proteomes" id="UP000579647"/>
    </source>
</evidence>
<sequence length="719" mass="77601">MNADSPGSHEAHDKAHNSVGGDVSGTSVQGDDIHGGVHVNNGGVHVTMGQQPPSPPLTPRPMQVNSPPHDFVNRESYLDWINGSLNSAASPRVVVCEGPRGIGKTTLIRKVAEAQREYFTGGQLSFEYRRGHYDHHDQAITGFLRTLGMDKDAIPNDPFLRAKEYLTRTQEQRLLVVVEGAWEPAQVRALVPGGEGSLVLVSGDGPDLGELQEDSTGAQSRPLTPLEPEPARALLASRASDDLSGEAPGAVGQLLETCAGLPLAIALVGGRLCRTGPGTAAGLVAEIRHTRSTLRAIGDPRRNLEVIFQTAYQALSPEAAALYRALGDWPAPVLDRALLPGIGDAEALNELLTANVVEETGISALRFRHDLIRTHARDRAAAEDSPQERRRRLEGLLDAYLVRLGFAELAARGERLRTVDLAELLAGADDPFRGDTDHARNWLLGERATLLAVVLDSADRGLHTHAHRFAELATALYLDQRLVHDWATTATIGADSARLAGDAAAEARLNSMASRPLIDLGRGDEAGERLARAVELAADLEHSLLRASVWEFQGRYLATADPEAAVAAFDRCVAENRASDDPASVRGEALGVLYRGHAKLVSGQAGAAVVDIEDALERFAALPEPDHRMRARGRVWLGSAYAAADRDKEAVAALNRAIKELDEGGWYHYKAEAHVFLADHYEALGAKKEARTHLEEAERHFRDLGSPRARECADRLKKA</sequence>
<dbReference type="AlphaFoldDB" id="A0A840WQH8"/>
<gene>
    <name evidence="2" type="ORF">HNR07_006388</name>
</gene>
<comment type="caution">
    <text evidence="2">The sequence shown here is derived from an EMBL/GenBank/DDBJ whole genome shotgun (WGS) entry which is preliminary data.</text>
</comment>
<dbReference type="Gene3D" id="3.40.50.300">
    <property type="entry name" value="P-loop containing nucleotide triphosphate hydrolases"/>
    <property type="match status" value="1"/>
</dbReference>
<name>A0A840WQH8_9ACTN</name>
<feature type="compositionally biased region" description="Basic and acidic residues" evidence="1">
    <location>
        <begin position="7"/>
        <end position="16"/>
    </location>
</feature>
<dbReference type="InterPro" id="IPR027417">
    <property type="entry name" value="P-loop_NTPase"/>
</dbReference>
<feature type="compositionally biased region" description="Low complexity" evidence="1">
    <location>
        <begin position="36"/>
        <end position="46"/>
    </location>
</feature>
<dbReference type="InterPro" id="IPR011990">
    <property type="entry name" value="TPR-like_helical_dom_sf"/>
</dbReference>